<accession>A0AAX3JBV6</accession>
<evidence type="ECO:0000313" key="2">
    <source>
        <dbReference type="Proteomes" id="UP000433737"/>
    </source>
</evidence>
<evidence type="ECO:0000313" key="1">
    <source>
        <dbReference type="EMBL" id="VXC59043.1"/>
    </source>
</evidence>
<dbReference type="EMBL" id="CABWMH010000052">
    <property type="protein sequence ID" value="VXC59043.1"/>
    <property type="molecule type" value="Genomic_DNA"/>
</dbReference>
<sequence length="217" mass="23907">MKQKIAVISLSTSQPMAITAIYEEHTLVMSKPQTLPKGMRKQLTKLAPFVEALRKQGFKVLVDEATGKVANEVGGNHISLKTRGSDGRAAVLIGIERYNELLLQDNIALPAENKGAFEIPDSIVEVEYNASGEEVYRINWREIRPEQVLTILCCFAVGYNNVASADYINAMTAATAEPEPSLMDSLKRIIGYEKIKAAEAVPESLTGKRISDEERIL</sequence>
<protein>
    <submittedName>
        <fullName evidence="1">Maturation control protein</fullName>
    </submittedName>
</protein>
<comment type="caution">
    <text evidence="1">The sequence shown here is derived from an EMBL/GenBank/DDBJ whole genome shotgun (WGS) entry which is preliminary data.</text>
</comment>
<name>A0AAX3JBV6_9GAMM</name>
<proteinExistence type="predicted"/>
<gene>
    <name evidence="1" type="ORF">PANT111_560027</name>
</gene>
<dbReference type="RefSeq" id="WP_159224211.1">
    <property type="nucleotide sequence ID" value="NZ_LR733503.1"/>
</dbReference>
<organism evidence="1 2">
    <name type="scientific">Pantoea brenneri</name>
    <dbReference type="NCBI Taxonomy" id="472694"/>
    <lineage>
        <taxon>Bacteria</taxon>
        <taxon>Pseudomonadati</taxon>
        <taxon>Pseudomonadota</taxon>
        <taxon>Gammaproteobacteria</taxon>
        <taxon>Enterobacterales</taxon>
        <taxon>Erwiniaceae</taxon>
        <taxon>Pantoea</taxon>
    </lineage>
</organism>
<dbReference type="Proteomes" id="UP000433737">
    <property type="component" value="Unassembled WGS sequence"/>
</dbReference>
<dbReference type="AlphaFoldDB" id="A0AAX3JBV6"/>
<reference evidence="1 2" key="1">
    <citation type="submission" date="2019-10" db="EMBL/GenBank/DDBJ databases">
        <authorList>
            <person name="Karimi E."/>
        </authorList>
    </citation>
    <scope>NUCLEOTIDE SEQUENCE [LARGE SCALE GENOMIC DNA]</scope>
    <source>
        <strain evidence="1">Pantoea sp. 111</strain>
    </source>
</reference>